<keyword evidence="4 8" id="KW-0663">Pyridoxal phosphate</keyword>
<accession>A0A1B9F8V7</accession>
<feature type="modified residue" description="N6-(pyridoxal phosphate)lysine" evidence="8 9">
    <location>
        <position position="295"/>
    </location>
</feature>
<keyword evidence="2 8" id="KW-0963">Cytoplasm</keyword>
<dbReference type="AlphaFoldDB" id="A0A1B9F8V7"/>
<keyword evidence="3 8" id="KW-0808">Transferase</keyword>
<dbReference type="GO" id="GO:0004125">
    <property type="term" value="F:L-seryl-tRNA(Sec) selenium transferase activity"/>
    <property type="evidence" value="ECO:0007669"/>
    <property type="project" value="UniProtKB-UniRule"/>
</dbReference>
<dbReference type="Gene3D" id="3.40.640.10">
    <property type="entry name" value="Type I PLP-dependent aspartate aminotransferase-like (Major domain)"/>
    <property type="match status" value="1"/>
</dbReference>
<evidence type="ECO:0000313" key="10">
    <source>
        <dbReference type="EMBL" id="OCC16349.1"/>
    </source>
</evidence>
<dbReference type="HAMAP" id="MF_00423">
    <property type="entry name" value="SelA"/>
    <property type="match status" value="1"/>
</dbReference>
<sequence>MTYSKIQSELFRSLPKIDELSKNAPPSCPHQVAVRAARLVVEELRELIKTAPQEAKKKLERANVEDLYLSRVRQLLTPSLRPVINATGVVIHTNLGRSLIPKEILEEMAEIGSRYSNLEFDLEKGVRGSRYVHVEDILCEITGAPAALVVNNNAAAVLLVLSTFAKGKEVVVSRSELVEIGGSFRIPDVMKQSGAILREVGATNRTHLRDFEDNICEDTALLLKVHQSNFKILGFTKSVSVKELRLLADKYGLLVFEDLGSGSFVDFSKYGMEYEPTVQEALRAGADIVSFSGDKLLGGPQAGIILGSEEVIAQIRKNPLNRALRIDKFTLAALEGILRLYRDEEKARAIIPTLRMLTEAPDITKKRATRLLRRLRRTKNKGLRFTLIPSIGRVGGGALPLQELPSYGVRVETVEDQGLSPHELEESLRYLDPPIIARIDENGLILDAKTLLDGDIPIIEKVFRRL</sequence>
<organism evidence="10 11">
    <name type="scientific">Dissulfuribacter thermophilus</name>
    <dbReference type="NCBI Taxonomy" id="1156395"/>
    <lineage>
        <taxon>Bacteria</taxon>
        <taxon>Pseudomonadati</taxon>
        <taxon>Thermodesulfobacteriota</taxon>
        <taxon>Dissulfuribacteria</taxon>
        <taxon>Dissulfuribacterales</taxon>
        <taxon>Dissulfuribacteraceae</taxon>
        <taxon>Dissulfuribacter</taxon>
    </lineage>
</organism>
<proteinExistence type="inferred from homology"/>
<gene>
    <name evidence="8" type="primary">selA</name>
    <name evidence="10" type="ORF">DBT_0166</name>
</gene>
<dbReference type="OrthoDB" id="9787096at2"/>
<protein>
    <recommendedName>
        <fullName evidence="8">L-seryl-tRNA(Sec) selenium transferase</fullName>
        <ecNumber evidence="8">2.9.1.1</ecNumber>
    </recommendedName>
    <alternativeName>
        <fullName evidence="8">Selenocysteine synthase</fullName>
        <shortName evidence="8">Sec synthase</shortName>
    </alternativeName>
    <alternativeName>
        <fullName evidence="8">Selenocysteinyl-tRNA(Sec) synthase</fullName>
    </alternativeName>
</protein>
<dbReference type="InterPro" id="IPR015421">
    <property type="entry name" value="PyrdxlP-dep_Trfase_major"/>
</dbReference>
<dbReference type="RefSeq" id="WP_067615469.1">
    <property type="nucleotide sequence ID" value="NZ_MAGO01000001.1"/>
</dbReference>
<dbReference type="Proteomes" id="UP000093080">
    <property type="component" value="Unassembled WGS sequence"/>
</dbReference>
<evidence type="ECO:0000256" key="3">
    <source>
        <dbReference type="ARBA" id="ARBA00022679"/>
    </source>
</evidence>
<dbReference type="PANTHER" id="PTHR32328">
    <property type="entry name" value="L-SERYL-TRNA(SEC) SELENIUM TRANSFERASE"/>
    <property type="match status" value="1"/>
</dbReference>
<keyword evidence="6 8" id="KW-0711">Selenium</keyword>
<evidence type="ECO:0000256" key="9">
    <source>
        <dbReference type="PIRSR" id="PIRSR618319-50"/>
    </source>
</evidence>
<comment type="function">
    <text evidence="8">Converts seryl-tRNA(Sec) to selenocysteinyl-tRNA(Sec) required for selenoprotein biosynthesis.</text>
</comment>
<evidence type="ECO:0000256" key="6">
    <source>
        <dbReference type="ARBA" id="ARBA00023266"/>
    </source>
</evidence>
<evidence type="ECO:0000256" key="5">
    <source>
        <dbReference type="ARBA" id="ARBA00022917"/>
    </source>
</evidence>
<evidence type="ECO:0000256" key="2">
    <source>
        <dbReference type="ARBA" id="ARBA00022490"/>
    </source>
</evidence>
<dbReference type="InterPro" id="IPR015424">
    <property type="entry name" value="PyrdxlP-dep_Trfase"/>
</dbReference>
<comment type="subcellular location">
    <subcellularLocation>
        <location evidence="8">Cytoplasm</location>
    </subcellularLocation>
</comment>
<evidence type="ECO:0000256" key="4">
    <source>
        <dbReference type="ARBA" id="ARBA00022898"/>
    </source>
</evidence>
<dbReference type="InterPro" id="IPR004534">
    <property type="entry name" value="SelA_trans"/>
</dbReference>
<dbReference type="STRING" id="1156395.DBT_0166"/>
<name>A0A1B9F8V7_9BACT</name>
<dbReference type="GO" id="GO:0001514">
    <property type="term" value="P:selenocysteine incorporation"/>
    <property type="evidence" value="ECO:0007669"/>
    <property type="project" value="UniProtKB-UniRule"/>
</dbReference>
<dbReference type="PATRIC" id="fig|1156395.6.peg.164"/>
<evidence type="ECO:0000256" key="8">
    <source>
        <dbReference type="HAMAP-Rule" id="MF_00423"/>
    </source>
</evidence>
<comment type="similarity">
    <text evidence="7 8">Belongs to the SelA family.</text>
</comment>
<evidence type="ECO:0000256" key="7">
    <source>
        <dbReference type="ARBA" id="ARBA00044507"/>
    </source>
</evidence>
<comment type="cofactor">
    <cofactor evidence="1 8 9">
        <name>pyridoxal 5'-phosphate</name>
        <dbReference type="ChEBI" id="CHEBI:597326"/>
    </cofactor>
</comment>
<dbReference type="UniPathway" id="UPA00906">
    <property type="reaction ID" value="UER00896"/>
</dbReference>
<comment type="pathway">
    <text evidence="8">Aminoacyl-tRNA biosynthesis; selenocysteinyl-tRNA(Sec) biosynthesis; selenocysteinyl-tRNA(Sec) from L-seryl-tRNA(Sec) (bacterial route): step 1/1.</text>
</comment>
<dbReference type="EC" id="2.9.1.1" evidence="8"/>
<comment type="catalytic activity">
    <reaction evidence="8">
        <text>L-seryl-tRNA(Sec) + selenophosphate + H(+) = L-selenocysteinyl-tRNA(Sec) + phosphate</text>
        <dbReference type="Rhea" id="RHEA:22728"/>
        <dbReference type="Rhea" id="RHEA-COMP:9742"/>
        <dbReference type="Rhea" id="RHEA-COMP:9743"/>
        <dbReference type="ChEBI" id="CHEBI:15378"/>
        <dbReference type="ChEBI" id="CHEBI:16144"/>
        <dbReference type="ChEBI" id="CHEBI:43474"/>
        <dbReference type="ChEBI" id="CHEBI:78533"/>
        <dbReference type="ChEBI" id="CHEBI:78573"/>
        <dbReference type="EC" id="2.9.1.1"/>
    </reaction>
</comment>
<dbReference type="SUPFAM" id="SSF53383">
    <property type="entry name" value="PLP-dependent transferases"/>
    <property type="match status" value="1"/>
</dbReference>
<keyword evidence="11" id="KW-1185">Reference proteome</keyword>
<dbReference type="Pfam" id="PF03841">
    <property type="entry name" value="SelA"/>
    <property type="match status" value="1"/>
</dbReference>
<dbReference type="Gene3D" id="3.90.1150.180">
    <property type="match status" value="1"/>
</dbReference>
<dbReference type="EMBL" id="MAGO01000001">
    <property type="protein sequence ID" value="OCC16349.1"/>
    <property type="molecule type" value="Genomic_DNA"/>
</dbReference>
<dbReference type="GO" id="GO:0001717">
    <property type="term" value="P:conversion of seryl-tRNAsec to selenocys-tRNAsec"/>
    <property type="evidence" value="ECO:0007669"/>
    <property type="project" value="UniProtKB-UniRule"/>
</dbReference>
<evidence type="ECO:0000256" key="1">
    <source>
        <dbReference type="ARBA" id="ARBA00001933"/>
    </source>
</evidence>
<dbReference type="NCBIfam" id="TIGR00474">
    <property type="entry name" value="selA"/>
    <property type="match status" value="1"/>
</dbReference>
<dbReference type="GO" id="GO:0005737">
    <property type="term" value="C:cytoplasm"/>
    <property type="evidence" value="ECO:0007669"/>
    <property type="project" value="UniProtKB-SubCell"/>
</dbReference>
<evidence type="ECO:0000313" key="11">
    <source>
        <dbReference type="Proteomes" id="UP000093080"/>
    </source>
</evidence>
<dbReference type="InterPro" id="IPR018319">
    <property type="entry name" value="SelA-like"/>
</dbReference>
<comment type="caution">
    <text evidence="10">The sequence shown here is derived from an EMBL/GenBank/DDBJ whole genome shotgun (WGS) entry which is preliminary data.</text>
</comment>
<dbReference type="PANTHER" id="PTHR32328:SF0">
    <property type="entry name" value="L-SERYL-TRNA(SEC) SELENIUM TRANSFERASE"/>
    <property type="match status" value="1"/>
</dbReference>
<reference evidence="10 11" key="1">
    <citation type="submission" date="2016-06" db="EMBL/GenBank/DDBJ databases">
        <title>Respiratory ammonification of nitrate coupled to the oxidation of elemental sulfur in deep-sea autotrophic thermophilic bacteria.</title>
        <authorList>
            <person name="Slobodkina G.B."/>
            <person name="Mardanov A.V."/>
            <person name="Ravin N.V."/>
            <person name="Frolova A.A."/>
            <person name="Viryasiv M.B."/>
            <person name="Chernyh N.A."/>
            <person name="Bonch-Osmolovskaya E.A."/>
            <person name="Slobodkin A.I."/>
        </authorList>
    </citation>
    <scope>NUCLEOTIDE SEQUENCE [LARGE SCALE GENOMIC DNA]</scope>
    <source>
        <strain evidence="10 11">S69</strain>
    </source>
</reference>
<keyword evidence="5 8" id="KW-0648">Protein biosynthesis</keyword>